<dbReference type="Gene3D" id="6.10.250.940">
    <property type="match status" value="1"/>
</dbReference>
<reference evidence="10" key="1">
    <citation type="submission" date="2018-02" db="EMBL/GenBank/DDBJ databases">
        <authorList>
            <person name="Cohen D.B."/>
            <person name="Kent A.D."/>
        </authorList>
    </citation>
    <scope>NUCLEOTIDE SEQUENCE</scope>
</reference>
<dbReference type="AlphaFoldDB" id="A0A2N9J4L1"/>
<dbReference type="Pfam" id="PF00450">
    <property type="entry name" value="Peptidase_S10"/>
    <property type="match status" value="1"/>
</dbReference>
<evidence type="ECO:0000256" key="9">
    <source>
        <dbReference type="SAM" id="SignalP"/>
    </source>
</evidence>
<proteinExistence type="inferred from homology"/>
<dbReference type="PROSITE" id="PS51257">
    <property type="entry name" value="PROKAR_LIPOPROTEIN"/>
    <property type="match status" value="1"/>
</dbReference>
<dbReference type="PROSITE" id="PS00560">
    <property type="entry name" value="CARBOXYPEPT_SER_HIS"/>
    <property type="match status" value="1"/>
</dbReference>
<feature type="signal peptide" evidence="9">
    <location>
        <begin position="1"/>
        <end position="25"/>
    </location>
</feature>
<comment type="function">
    <text evidence="8">Probable carboxypeptidase.</text>
</comment>
<dbReference type="InterPro" id="IPR033124">
    <property type="entry name" value="Ser_caboxypep_his_AS"/>
</dbReference>
<dbReference type="GO" id="GO:0006508">
    <property type="term" value="P:proteolysis"/>
    <property type="evidence" value="ECO:0007669"/>
    <property type="project" value="UniProtKB-KW"/>
</dbReference>
<evidence type="ECO:0000256" key="1">
    <source>
        <dbReference type="ARBA" id="ARBA00009431"/>
    </source>
</evidence>
<sequence length="390" mass="44343">MESKPFCWILLFFLILSCFVAQTQEKKEGRQALAYLYKSNLKQNFGVDTSLFEAIDLVNETNVHPQNGLKERDRIERLPGQPHVNFSQYGGYVTVDKSAGRAFYYYFVEAHHSKDSLPLLLWLNGGPGCSSLAYGAMQELGPFRIGNAVINDETDERGIYDYLGTHAIISDQDLYQIQKYCNFSPNASTQPRECNVATEAARKDLQRINLYNIYAPLCSSPNITAQPKKASIFEFDPCSDYYVYAYLNRPDVQEALHANVTRLTHDWEPCSAIIQTWQDSPLTIIPLLQEFMANGLSVWIFSGDFDGRIPFTSTQYSINVMKLHVKTKWHPWYLNDEEVGGYTQVYEGDLTFATVRGAGHQVPSYQPARALSLIKNFLDGTPLPNITRYD</sequence>
<dbReference type="InterPro" id="IPR001563">
    <property type="entry name" value="Peptidase_S10"/>
</dbReference>
<evidence type="ECO:0000256" key="7">
    <source>
        <dbReference type="ARBA" id="ARBA00023180"/>
    </source>
</evidence>
<keyword evidence="4 9" id="KW-0732">Signal</keyword>
<dbReference type="GO" id="GO:0004185">
    <property type="term" value="F:serine-type carboxypeptidase activity"/>
    <property type="evidence" value="ECO:0007669"/>
    <property type="project" value="InterPro"/>
</dbReference>
<name>A0A2N9J4L1_FAGSY</name>
<keyword evidence="2" id="KW-0121">Carboxypeptidase</keyword>
<dbReference type="SUPFAM" id="SSF53474">
    <property type="entry name" value="alpha/beta-Hydrolases"/>
    <property type="match status" value="1"/>
</dbReference>
<dbReference type="PANTHER" id="PTHR11802">
    <property type="entry name" value="SERINE PROTEASE FAMILY S10 SERINE CARBOXYPEPTIDASE"/>
    <property type="match status" value="1"/>
</dbReference>
<dbReference type="FunFam" id="3.40.50.12670:FF:000002">
    <property type="entry name" value="Carboxypeptidase"/>
    <property type="match status" value="1"/>
</dbReference>
<evidence type="ECO:0000256" key="8">
    <source>
        <dbReference type="ARBA" id="ARBA00037399"/>
    </source>
</evidence>
<organism evidence="10">
    <name type="scientific">Fagus sylvatica</name>
    <name type="common">Beechnut</name>
    <dbReference type="NCBI Taxonomy" id="28930"/>
    <lineage>
        <taxon>Eukaryota</taxon>
        <taxon>Viridiplantae</taxon>
        <taxon>Streptophyta</taxon>
        <taxon>Embryophyta</taxon>
        <taxon>Tracheophyta</taxon>
        <taxon>Spermatophyta</taxon>
        <taxon>Magnoliopsida</taxon>
        <taxon>eudicotyledons</taxon>
        <taxon>Gunneridae</taxon>
        <taxon>Pentapetalae</taxon>
        <taxon>rosids</taxon>
        <taxon>fabids</taxon>
        <taxon>Fagales</taxon>
        <taxon>Fagaceae</taxon>
        <taxon>Fagus</taxon>
    </lineage>
</organism>
<dbReference type="Gene3D" id="3.40.50.11320">
    <property type="match status" value="1"/>
</dbReference>
<evidence type="ECO:0000313" key="10">
    <source>
        <dbReference type="EMBL" id="SPD32092.1"/>
    </source>
</evidence>
<comment type="similarity">
    <text evidence="1">Belongs to the peptidase S10 family.</text>
</comment>
<evidence type="ECO:0008006" key="11">
    <source>
        <dbReference type="Google" id="ProtNLM"/>
    </source>
</evidence>
<evidence type="ECO:0000256" key="3">
    <source>
        <dbReference type="ARBA" id="ARBA00022670"/>
    </source>
</evidence>
<evidence type="ECO:0000256" key="5">
    <source>
        <dbReference type="ARBA" id="ARBA00022801"/>
    </source>
</evidence>
<evidence type="ECO:0000256" key="2">
    <source>
        <dbReference type="ARBA" id="ARBA00022645"/>
    </source>
</evidence>
<keyword evidence="3" id="KW-0645">Protease</keyword>
<dbReference type="GO" id="GO:0005773">
    <property type="term" value="C:vacuole"/>
    <property type="evidence" value="ECO:0007669"/>
    <property type="project" value="TreeGrafter"/>
</dbReference>
<dbReference type="PANTHER" id="PTHR11802:SF132">
    <property type="entry name" value="SERINE CARBOXYPEPTIDASE-LIKE 36-RELATED"/>
    <property type="match status" value="1"/>
</dbReference>
<keyword evidence="5" id="KW-0378">Hydrolase</keyword>
<feature type="chain" id="PRO_5014731414" description="Carboxypeptidase" evidence="9">
    <location>
        <begin position="26"/>
        <end position="390"/>
    </location>
</feature>
<dbReference type="InterPro" id="IPR029058">
    <property type="entry name" value="AB_hydrolase_fold"/>
</dbReference>
<evidence type="ECO:0000256" key="4">
    <source>
        <dbReference type="ARBA" id="ARBA00022729"/>
    </source>
</evidence>
<protein>
    <recommendedName>
        <fullName evidence="11">Carboxypeptidase</fullName>
    </recommendedName>
</protein>
<gene>
    <name evidence="10" type="ORF">FSB_LOCUS59974</name>
</gene>
<keyword evidence="7" id="KW-0325">Glycoprotein</keyword>
<dbReference type="EMBL" id="OIVN01006388">
    <property type="protein sequence ID" value="SPD32092.1"/>
    <property type="molecule type" value="Genomic_DNA"/>
</dbReference>
<accession>A0A2N9J4L1</accession>
<evidence type="ECO:0000256" key="6">
    <source>
        <dbReference type="ARBA" id="ARBA00023157"/>
    </source>
</evidence>
<dbReference type="FunFam" id="3.40.50.11320:FF:000001">
    <property type="entry name" value="Carboxypeptidase"/>
    <property type="match status" value="1"/>
</dbReference>
<dbReference type="Gene3D" id="3.40.50.1820">
    <property type="entry name" value="alpha/beta hydrolase"/>
    <property type="match status" value="2"/>
</dbReference>
<keyword evidence="6" id="KW-1015">Disulfide bond</keyword>